<dbReference type="Proteomes" id="UP001321749">
    <property type="component" value="Unassembled WGS sequence"/>
</dbReference>
<protein>
    <submittedName>
        <fullName evidence="2">Uncharacterized protein</fullName>
    </submittedName>
</protein>
<evidence type="ECO:0000313" key="2">
    <source>
        <dbReference type="EMBL" id="KAK4463670.1"/>
    </source>
</evidence>
<evidence type="ECO:0000256" key="1">
    <source>
        <dbReference type="SAM" id="MobiDB-lite"/>
    </source>
</evidence>
<reference evidence="2" key="1">
    <citation type="journal article" date="2023" name="Mol. Phylogenet. Evol.">
        <title>Genome-scale phylogeny and comparative genomics of the fungal order Sordariales.</title>
        <authorList>
            <person name="Hensen N."/>
            <person name="Bonometti L."/>
            <person name="Westerberg I."/>
            <person name="Brannstrom I.O."/>
            <person name="Guillou S."/>
            <person name="Cros-Aarteil S."/>
            <person name="Calhoun S."/>
            <person name="Haridas S."/>
            <person name="Kuo A."/>
            <person name="Mondo S."/>
            <person name="Pangilinan J."/>
            <person name="Riley R."/>
            <person name="LaButti K."/>
            <person name="Andreopoulos B."/>
            <person name="Lipzen A."/>
            <person name="Chen C."/>
            <person name="Yan M."/>
            <person name="Daum C."/>
            <person name="Ng V."/>
            <person name="Clum A."/>
            <person name="Steindorff A."/>
            <person name="Ohm R.A."/>
            <person name="Martin F."/>
            <person name="Silar P."/>
            <person name="Natvig D.O."/>
            <person name="Lalanne C."/>
            <person name="Gautier V."/>
            <person name="Ament-Velasquez S.L."/>
            <person name="Kruys A."/>
            <person name="Hutchinson M.I."/>
            <person name="Powell A.J."/>
            <person name="Barry K."/>
            <person name="Miller A.N."/>
            <person name="Grigoriev I.V."/>
            <person name="Debuchy R."/>
            <person name="Gladieux P."/>
            <person name="Hiltunen Thoren M."/>
            <person name="Johannesson H."/>
        </authorList>
    </citation>
    <scope>NUCLEOTIDE SEQUENCE</scope>
    <source>
        <strain evidence="2">PSN324</strain>
    </source>
</reference>
<proteinExistence type="predicted"/>
<accession>A0AAV9HU86</accession>
<gene>
    <name evidence="2" type="ORF">QBC42DRAFT_250385</name>
</gene>
<feature type="compositionally biased region" description="Gly residues" evidence="1">
    <location>
        <begin position="95"/>
        <end position="108"/>
    </location>
</feature>
<dbReference type="EMBL" id="MU864957">
    <property type="protein sequence ID" value="KAK4463670.1"/>
    <property type="molecule type" value="Genomic_DNA"/>
</dbReference>
<dbReference type="AlphaFoldDB" id="A0AAV9HU86"/>
<name>A0AAV9HU86_9PEZI</name>
<feature type="compositionally biased region" description="Basic and acidic residues" evidence="1">
    <location>
        <begin position="150"/>
        <end position="182"/>
    </location>
</feature>
<evidence type="ECO:0000313" key="3">
    <source>
        <dbReference type="Proteomes" id="UP001321749"/>
    </source>
</evidence>
<feature type="region of interest" description="Disordered" evidence="1">
    <location>
        <begin position="136"/>
        <end position="182"/>
    </location>
</feature>
<comment type="caution">
    <text evidence="2">The sequence shown here is derived from an EMBL/GenBank/DDBJ whole genome shotgun (WGS) entry which is preliminary data.</text>
</comment>
<sequence>MCQLQYHHPIACGRNNDCPATLHPEPSLIRCPLAELMRPGSLKSRCWELDRPCSAARRGPNLTEASEEAKERARDRCKVCCHQFRTIDSYEEGEGGGGGYGSDGGSGPRSGFKRELGLTMTMGRKKKKGLEKVVKSLRRSGSKGGSCEEGQGKRGEREREIGLGGEEEGRLEEGRGGRGKDWNLEGGRRASFDEGLERFMDGNVGRW</sequence>
<reference evidence="2" key="2">
    <citation type="submission" date="2023-06" db="EMBL/GenBank/DDBJ databases">
        <authorList>
            <consortium name="Lawrence Berkeley National Laboratory"/>
            <person name="Mondo S.J."/>
            <person name="Hensen N."/>
            <person name="Bonometti L."/>
            <person name="Westerberg I."/>
            <person name="Brannstrom I.O."/>
            <person name="Guillou S."/>
            <person name="Cros-Aarteil S."/>
            <person name="Calhoun S."/>
            <person name="Haridas S."/>
            <person name="Kuo A."/>
            <person name="Pangilinan J."/>
            <person name="Riley R."/>
            <person name="Labutti K."/>
            <person name="Andreopoulos B."/>
            <person name="Lipzen A."/>
            <person name="Chen C."/>
            <person name="Yanf M."/>
            <person name="Daum C."/>
            <person name="Ng V."/>
            <person name="Clum A."/>
            <person name="Steindorff A."/>
            <person name="Ohm R."/>
            <person name="Martin F."/>
            <person name="Silar P."/>
            <person name="Natvig D."/>
            <person name="Lalanne C."/>
            <person name="Gautier V."/>
            <person name="Ament-Velasquez S.L."/>
            <person name="Kruys A."/>
            <person name="Hutchinson M.I."/>
            <person name="Powell A.J."/>
            <person name="Barry K."/>
            <person name="Miller A.N."/>
            <person name="Grigoriev I.V."/>
            <person name="Debuchy R."/>
            <person name="Gladieux P."/>
            <person name="Thoren M.H."/>
            <person name="Johannesson H."/>
        </authorList>
    </citation>
    <scope>NUCLEOTIDE SEQUENCE</scope>
    <source>
        <strain evidence="2">PSN324</strain>
    </source>
</reference>
<feature type="region of interest" description="Disordered" evidence="1">
    <location>
        <begin position="92"/>
        <end position="113"/>
    </location>
</feature>
<keyword evidence="3" id="KW-1185">Reference proteome</keyword>
<organism evidence="2 3">
    <name type="scientific">Cladorrhinum samala</name>
    <dbReference type="NCBI Taxonomy" id="585594"/>
    <lineage>
        <taxon>Eukaryota</taxon>
        <taxon>Fungi</taxon>
        <taxon>Dikarya</taxon>
        <taxon>Ascomycota</taxon>
        <taxon>Pezizomycotina</taxon>
        <taxon>Sordariomycetes</taxon>
        <taxon>Sordariomycetidae</taxon>
        <taxon>Sordariales</taxon>
        <taxon>Podosporaceae</taxon>
        <taxon>Cladorrhinum</taxon>
    </lineage>
</organism>